<dbReference type="Proteomes" id="UP000185728">
    <property type="component" value="Unassembled WGS sequence"/>
</dbReference>
<evidence type="ECO:0000313" key="2">
    <source>
        <dbReference type="Proteomes" id="UP000185728"/>
    </source>
</evidence>
<proteinExistence type="predicted"/>
<organism evidence="1 2">
    <name type="scientific">Zobellia uliginosa</name>
    <dbReference type="NCBI Taxonomy" id="143224"/>
    <lineage>
        <taxon>Bacteria</taxon>
        <taxon>Pseudomonadati</taxon>
        <taxon>Bacteroidota</taxon>
        <taxon>Flavobacteriia</taxon>
        <taxon>Flavobacteriales</taxon>
        <taxon>Flavobacteriaceae</taxon>
        <taxon>Zobellia</taxon>
    </lineage>
</organism>
<comment type="caution">
    <text evidence="1">The sequence shown here is derived from an EMBL/GenBank/DDBJ whole genome shotgun (WGS) entry which is preliminary data.</text>
</comment>
<sequence length="29" mass="3628">MNRKDMYFILKIKLFNFRGEGKVEIQDFF</sequence>
<reference evidence="1 2" key="1">
    <citation type="submission" date="2017-01" db="EMBL/GenBank/DDBJ databases">
        <authorList>
            <person name="Varghese N."/>
            <person name="Submissions S."/>
        </authorList>
    </citation>
    <scope>NUCLEOTIDE SEQUENCE [LARGE SCALE GENOMIC DNA]</scope>
    <source>
        <strain evidence="1 2">DSM 2061</strain>
    </source>
</reference>
<keyword evidence="2" id="KW-1185">Reference proteome</keyword>
<accession>A0ABY1KJW1</accession>
<evidence type="ECO:0000313" key="1">
    <source>
        <dbReference type="EMBL" id="SIS42870.1"/>
    </source>
</evidence>
<gene>
    <name evidence="1" type="ORF">SAMN05421766_101901</name>
</gene>
<protein>
    <submittedName>
        <fullName evidence="1">Uncharacterized protein</fullName>
    </submittedName>
</protein>
<dbReference type="EMBL" id="FTOB01000001">
    <property type="protein sequence ID" value="SIS42870.1"/>
    <property type="molecule type" value="Genomic_DNA"/>
</dbReference>
<name>A0ABY1KJW1_9FLAO</name>